<name>A0ABN6D0V1_9BURK</name>
<dbReference type="Gene3D" id="3.30.1330.60">
    <property type="entry name" value="OmpA-like domain"/>
    <property type="match status" value="1"/>
</dbReference>
<keyword evidence="5" id="KW-1185">Reference proteome</keyword>
<dbReference type="Proteomes" id="UP000824366">
    <property type="component" value="Chromosome"/>
</dbReference>
<feature type="domain" description="OmpA-like" evidence="3">
    <location>
        <begin position="84"/>
        <end position="198"/>
    </location>
</feature>
<dbReference type="InterPro" id="IPR006665">
    <property type="entry name" value="OmpA-like"/>
</dbReference>
<sequence>MMQWLRQGSVGVLSALLMACAPATRVILLPEGAGKHTAVDVKGALGTVSLTAPYQTANVDKSGSVELTETDPMVVLDRYGAILAHMPAAEEQFLLYFEVGGAELTDVSKAQLPTILERARARKGGEIIVIGHTDRVGAVPANDALSLERARAIRQLLMDQGFKPELIDAVGRGERSPLVPTDDEVAEPQNRRAEIIVR</sequence>
<keyword evidence="1" id="KW-0472">Membrane</keyword>
<organism evidence="4 5">
    <name type="scientific">Rhodoferax lithotrophicus</name>
    <dbReference type="NCBI Taxonomy" id="2798804"/>
    <lineage>
        <taxon>Bacteria</taxon>
        <taxon>Pseudomonadati</taxon>
        <taxon>Pseudomonadota</taxon>
        <taxon>Betaproteobacteria</taxon>
        <taxon>Burkholderiales</taxon>
        <taxon>Comamonadaceae</taxon>
        <taxon>Rhodoferax</taxon>
    </lineage>
</organism>
<dbReference type="PROSITE" id="PS51257">
    <property type="entry name" value="PROKAR_LIPOPROTEIN"/>
    <property type="match status" value="1"/>
</dbReference>
<evidence type="ECO:0000256" key="2">
    <source>
        <dbReference type="SAM" id="SignalP"/>
    </source>
</evidence>
<feature type="chain" id="PRO_5045510495" description="OmpA-like domain-containing protein" evidence="2">
    <location>
        <begin position="24"/>
        <end position="198"/>
    </location>
</feature>
<dbReference type="EMBL" id="AP024238">
    <property type="protein sequence ID" value="BCO25647.1"/>
    <property type="molecule type" value="Genomic_DNA"/>
</dbReference>
<evidence type="ECO:0000256" key="1">
    <source>
        <dbReference type="PROSITE-ProRule" id="PRU00473"/>
    </source>
</evidence>
<dbReference type="PROSITE" id="PS51123">
    <property type="entry name" value="OMPA_2"/>
    <property type="match status" value="1"/>
</dbReference>
<reference evidence="4 5" key="1">
    <citation type="journal article" date="2021" name="Microbiol. Spectr.">
        <title>A Single Bacterium Capable of Oxidation and Reduction of Iron at Circumneutral pH.</title>
        <authorList>
            <person name="Kato S."/>
            <person name="Ohkuma M."/>
        </authorList>
    </citation>
    <scope>NUCLEOTIDE SEQUENCE [LARGE SCALE GENOMIC DNA]</scope>
    <source>
        <strain evidence="4 5">MIZ03</strain>
    </source>
</reference>
<dbReference type="InterPro" id="IPR036737">
    <property type="entry name" value="OmpA-like_sf"/>
</dbReference>
<protein>
    <recommendedName>
        <fullName evidence="3">OmpA-like domain-containing protein</fullName>
    </recommendedName>
</protein>
<evidence type="ECO:0000313" key="4">
    <source>
        <dbReference type="EMBL" id="BCO25647.1"/>
    </source>
</evidence>
<dbReference type="Pfam" id="PF00691">
    <property type="entry name" value="OmpA"/>
    <property type="match status" value="1"/>
</dbReference>
<dbReference type="InterPro" id="IPR050330">
    <property type="entry name" value="Bact_OuterMem_StrucFunc"/>
</dbReference>
<keyword evidence="2" id="KW-0732">Signal</keyword>
<dbReference type="PANTHER" id="PTHR30329:SF21">
    <property type="entry name" value="LIPOPROTEIN YIAD-RELATED"/>
    <property type="match status" value="1"/>
</dbReference>
<dbReference type="CDD" id="cd07185">
    <property type="entry name" value="OmpA_C-like"/>
    <property type="match status" value="1"/>
</dbReference>
<evidence type="ECO:0000259" key="3">
    <source>
        <dbReference type="PROSITE" id="PS51123"/>
    </source>
</evidence>
<evidence type="ECO:0000313" key="5">
    <source>
        <dbReference type="Proteomes" id="UP000824366"/>
    </source>
</evidence>
<gene>
    <name evidence="4" type="ORF">MIZ03_0511</name>
</gene>
<proteinExistence type="predicted"/>
<dbReference type="PANTHER" id="PTHR30329">
    <property type="entry name" value="STATOR ELEMENT OF FLAGELLAR MOTOR COMPLEX"/>
    <property type="match status" value="1"/>
</dbReference>
<accession>A0ABN6D0V1</accession>
<dbReference type="SUPFAM" id="SSF103088">
    <property type="entry name" value="OmpA-like"/>
    <property type="match status" value="1"/>
</dbReference>
<feature type="signal peptide" evidence="2">
    <location>
        <begin position="1"/>
        <end position="23"/>
    </location>
</feature>